<proteinExistence type="inferred from homology"/>
<keyword evidence="7" id="KW-0325">Glycoprotein</keyword>
<comment type="caution">
    <text evidence="16">The sequence shown here is derived from an EMBL/GenBank/DDBJ whole genome shotgun (WGS) entry which is preliminary data.</text>
</comment>
<gene>
    <name evidence="16" type="ORF">K450DRAFT_227899</name>
</gene>
<dbReference type="PANTHER" id="PTHR11742:SF101">
    <property type="entry name" value="MANNOSYL-OLIGOSACCHARIDE ALPHA-1,2-MANNOSIDASE 1B"/>
    <property type="match status" value="1"/>
</dbReference>
<evidence type="ECO:0000256" key="7">
    <source>
        <dbReference type="ARBA" id="ARBA00023180"/>
    </source>
</evidence>
<dbReference type="InterPro" id="IPR001382">
    <property type="entry name" value="Glyco_hydro_47"/>
</dbReference>
<feature type="signal peptide" evidence="15">
    <location>
        <begin position="1"/>
        <end position="22"/>
    </location>
</feature>
<comment type="similarity">
    <text evidence="3 14">Belongs to the glycosyl hydrolase 47 family.</text>
</comment>
<dbReference type="SUPFAM" id="SSF48225">
    <property type="entry name" value="Seven-hairpin glycosidases"/>
    <property type="match status" value="1"/>
</dbReference>
<evidence type="ECO:0000256" key="9">
    <source>
        <dbReference type="ARBA" id="ARBA00047669"/>
    </source>
</evidence>
<dbReference type="Pfam" id="PF01532">
    <property type="entry name" value="Glyco_hydro_47"/>
    <property type="match status" value="1"/>
</dbReference>
<evidence type="ECO:0000256" key="2">
    <source>
        <dbReference type="ARBA" id="ARBA00004922"/>
    </source>
</evidence>
<comment type="catalytic activity">
    <reaction evidence="9">
        <text>N(4)-(alpha-D-Man-(1-&gt;2)-alpha-D-Man-(1-&gt;2)-alpha-D-Man-(1-&gt;3)-[alpha-D-Man-(1-&gt;3)-[alpha-D-Man-(1-&gt;2)-alpha-D-Man-(1-&gt;6)]-alpha-D-Man-(1-&gt;6)]-beta-D-Man-(1-&gt;4)-beta-D-GlcNAc-(1-&gt;4)-beta-D-GlcNAc)-L-asparaginyl-[protein] (N-glucan mannose isomer 8A1,2,3B1,3) + 3 H2O = N(4)-(alpha-D-Man-(1-&gt;3)-[alpha-D-Man-(1-&gt;3)-[alpha-D-Man-(1-&gt;6)]-alpha-D-Man-(1-&gt;6)]-beta-D-Man-(1-&gt;4)-beta-D-GlcNAc-(1-&gt;4)-beta-D-GlcNAc)-L-asparaginyl-[protein] (N-glucan mannose isomer 5A1,2) + 3 beta-D-mannose</text>
        <dbReference type="Rhea" id="RHEA:56028"/>
        <dbReference type="Rhea" id="RHEA-COMP:14358"/>
        <dbReference type="Rhea" id="RHEA-COMP:14367"/>
        <dbReference type="ChEBI" id="CHEBI:15377"/>
        <dbReference type="ChEBI" id="CHEBI:28563"/>
        <dbReference type="ChEBI" id="CHEBI:59087"/>
        <dbReference type="ChEBI" id="CHEBI:60628"/>
        <dbReference type="EC" id="3.2.1.113"/>
    </reaction>
</comment>
<feature type="disulfide bond" evidence="13">
    <location>
        <begin position="358"/>
        <end position="388"/>
    </location>
</feature>
<feature type="active site" description="Proton donor" evidence="11">
    <location>
        <position position="163"/>
    </location>
</feature>
<feature type="binding site" evidence="12">
    <location>
        <position position="529"/>
    </location>
    <ligand>
        <name>Ca(2+)</name>
        <dbReference type="ChEBI" id="CHEBI:29108"/>
    </ligand>
</feature>
<keyword evidence="12" id="KW-0106">Calcium</keyword>
<feature type="active site" description="Proton donor" evidence="11">
    <location>
        <position position="402"/>
    </location>
</feature>
<dbReference type="InterPro" id="IPR036026">
    <property type="entry name" value="Seven-hairpin_glycosidases"/>
</dbReference>
<name>A0AAD5EF59_UMBRA</name>
<dbReference type="Gene3D" id="1.50.10.10">
    <property type="match status" value="1"/>
</dbReference>
<dbReference type="GO" id="GO:0005975">
    <property type="term" value="P:carbohydrate metabolic process"/>
    <property type="evidence" value="ECO:0007669"/>
    <property type="project" value="InterPro"/>
</dbReference>
<evidence type="ECO:0000256" key="5">
    <source>
        <dbReference type="ARBA" id="ARBA00022801"/>
    </source>
</evidence>
<comment type="cofactor">
    <cofactor evidence="1 12">
        <name>Ca(2+)</name>
        <dbReference type="ChEBI" id="CHEBI:29108"/>
    </cofactor>
</comment>
<evidence type="ECO:0000256" key="12">
    <source>
        <dbReference type="PIRSR" id="PIRSR601382-2"/>
    </source>
</evidence>
<dbReference type="InterPro" id="IPR012341">
    <property type="entry name" value="6hp_glycosidase-like_sf"/>
</dbReference>
<evidence type="ECO:0000256" key="8">
    <source>
        <dbReference type="ARBA" id="ARBA00023295"/>
    </source>
</evidence>
<evidence type="ECO:0000256" key="15">
    <source>
        <dbReference type="SAM" id="SignalP"/>
    </source>
</evidence>
<comment type="catalytic activity">
    <reaction evidence="10">
        <text>N(4)-(alpha-D-Man-(1-&gt;2)-alpha-D-Man-(1-&gt;2)-alpha-D-Man-(1-&gt;3)-[alpha-D-Man-(1-&gt;2)-alpha-D-Man-(1-&gt;3)-[alpha-D-Man-(1-&gt;2)-alpha-D-Man-(1-&gt;6)]-alpha-D-Man-(1-&gt;6)]-beta-D-Man-(1-&gt;4)-beta-D-GlcNAc-(1-&gt;4)-beta-D-GlcNAc)-L-asparaginyl-[protein] (N-glucan mannose isomer 9A1,2,3B1,2,3) + 4 H2O = N(4)-(alpha-D-Man-(1-&gt;3)-[alpha-D-Man-(1-&gt;3)-[alpha-D-Man-(1-&gt;6)]-alpha-D-Man-(1-&gt;6)]-beta-D-Man-(1-&gt;4)-beta-D-GlcNAc-(1-&gt;4)-beta-D-GlcNAc)-L-asparaginyl-[protein] (N-glucan mannose isomer 5A1,2) + 4 beta-D-mannose</text>
        <dbReference type="Rhea" id="RHEA:56008"/>
        <dbReference type="Rhea" id="RHEA-COMP:14356"/>
        <dbReference type="Rhea" id="RHEA-COMP:14367"/>
        <dbReference type="ChEBI" id="CHEBI:15377"/>
        <dbReference type="ChEBI" id="CHEBI:28563"/>
        <dbReference type="ChEBI" id="CHEBI:59087"/>
        <dbReference type="ChEBI" id="CHEBI:139493"/>
        <dbReference type="EC" id="3.2.1.113"/>
    </reaction>
</comment>
<keyword evidence="12" id="KW-0479">Metal-binding</keyword>
<feature type="chain" id="PRO_5042035551" description="alpha-1,2-Mannosidase" evidence="15">
    <location>
        <begin position="23"/>
        <end position="538"/>
    </location>
</feature>
<dbReference type="GeneID" id="75912169"/>
<dbReference type="GO" id="GO:0005509">
    <property type="term" value="F:calcium ion binding"/>
    <property type="evidence" value="ECO:0007669"/>
    <property type="project" value="InterPro"/>
</dbReference>
<evidence type="ECO:0000256" key="13">
    <source>
        <dbReference type="PIRSR" id="PIRSR601382-3"/>
    </source>
</evidence>
<keyword evidence="4 15" id="KW-0732">Signal</keyword>
<dbReference type="GO" id="GO:0016020">
    <property type="term" value="C:membrane"/>
    <property type="evidence" value="ECO:0007669"/>
    <property type="project" value="InterPro"/>
</dbReference>
<sequence>MIFHGKLPILAASLSLVTIAYADAHAGLFYQEPAAPEEMKASVHIDFINVTKLDPASLYQSQHEQVFGSDSKTLSTKDKQNAVKEAFVFAWEGYKKYSWGYDENRPVSNSYSNPRNGWGATIVDALDTLYIMGLSEDFAEATDFVASIDWAHPPTSSHVQLFETIIRYVGGLLSAYDLSYNPVFVDRAVALADRLLPAFNSSTGIPYQYIDITTGTPLTGGPSVLAEIGTVQLELFRLSDITGDQKYREAGQKVIDFFDTQIKPEKKGLYPMFIDPETGRFESTAISWGGMGDSFYEYLAKSYVYSGYRDDQKRRMFVDTVRSTIEHMIVSPKDHPDIKLLAELNGDKKRHVMDELACFVPGTFLLAADTIPELHDIVGIASELLESCVLAWTSTKTGIAPEIFGWVDPKTGEFPVPKSDRTIELADKYGVFPVVDSYILRPETLESIFYFYRYTKDEKYRDMGWKIFESIQLHCRANSGYTGIRYVDSISPEWDDRQESFFFAETLKYLYLLFDDSNVLPLDEWVFNTEAHPLRIQK</sequence>
<comment type="pathway">
    <text evidence="2">Protein modification; protein glycosylation.</text>
</comment>
<evidence type="ECO:0000256" key="3">
    <source>
        <dbReference type="ARBA" id="ARBA00007658"/>
    </source>
</evidence>
<dbReference type="EC" id="3.2.1.-" evidence="14"/>
<dbReference type="PANTHER" id="PTHR11742">
    <property type="entry name" value="MANNOSYL-OLIGOSACCHARIDE ALPHA-1,2-MANNOSIDASE-RELATED"/>
    <property type="match status" value="1"/>
</dbReference>
<feature type="active site" evidence="11">
    <location>
        <position position="443"/>
    </location>
</feature>
<keyword evidence="17" id="KW-1185">Reference proteome</keyword>
<evidence type="ECO:0000256" key="14">
    <source>
        <dbReference type="RuleBase" id="RU361193"/>
    </source>
</evidence>
<dbReference type="AlphaFoldDB" id="A0AAD5EF59"/>
<keyword evidence="8 14" id="KW-0326">Glycosidase</keyword>
<reference evidence="16" key="2">
    <citation type="journal article" date="2022" name="Proc. Natl. Acad. Sci. U.S.A.">
        <title>Diploid-dominant life cycles characterize the early evolution of Fungi.</title>
        <authorList>
            <person name="Amses K.R."/>
            <person name="Simmons D.R."/>
            <person name="Longcore J.E."/>
            <person name="Mondo S.J."/>
            <person name="Seto K."/>
            <person name="Jeronimo G.H."/>
            <person name="Bonds A.E."/>
            <person name="Quandt C.A."/>
            <person name="Davis W.J."/>
            <person name="Chang Y."/>
            <person name="Federici B.A."/>
            <person name="Kuo A."/>
            <person name="LaButti K."/>
            <person name="Pangilinan J."/>
            <person name="Andreopoulos W."/>
            <person name="Tritt A."/>
            <person name="Riley R."/>
            <person name="Hundley H."/>
            <person name="Johnson J."/>
            <person name="Lipzen A."/>
            <person name="Barry K."/>
            <person name="Lang B.F."/>
            <person name="Cuomo C.A."/>
            <person name="Buchler N.E."/>
            <person name="Grigoriev I.V."/>
            <person name="Spatafora J.W."/>
            <person name="Stajich J.E."/>
            <person name="James T.Y."/>
        </authorList>
    </citation>
    <scope>NUCLEOTIDE SEQUENCE</scope>
    <source>
        <strain evidence="16">AG</strain>
    </source>
</reference>
<evidence type="ECO:0000256" key="4">
    <source>
        <dbReference type="ARBA" id="ARBA00022729"/>
    </source>
</evidence>
<dbReference type="InterPro" id="IPR050749">
    <property type="entry name" value="Glycosyl_Hydrolase_47"/>
</dbReference>
<keyword evidence="5 14" id="KW-0378">Hydrolase</keyword>
<protein>
    <recommendedName>
        <fullName evidence="14">alpha-1,2-Mannosidase</fullName>
        <ecNumber evidence="14">3.2.1.-</ecNumber>
    </recommendedName>
</protein>
<dbReference type="GO" id="GO:0005783">
    <property type="term" value="C:endoplasmic reticulum"/>
    <property type="evidence" value="ECO:0007669"/>
    <property type="project" value="TreeGrafter"/>
</dbReference>
<dbReference type="GO" id="GO:0036503">
    <property type="term" value="P:ERAD pathway"/>
    <property type="evidence" value="ECO:0007669"/>
    <property type="project" value="UniProtKB-ARBA"/>
</dbReference>
<keyword evidence="6 13" id="KW-1015">Disulfide bond</keyword>
<dbReference type="Proteomes" id="UP001206595">
    <property type="component" value="Unassembled WGS sequence"/>
</dbReference>
<feature type="active site" evidence="11">
    <location>
        <position position="293"/>
    </location>
</feature>
<dbReference type="RefSeq" id="XP_051447211.1">
    <property type="nucleotide sequence ID" value="XM_051586821.1"/>
</dbReference>
<evidence type="ECO:0000256" key="6">
    <source>
        <dbReference type="ARBA" id="ARBA00023157"/>
    </source>
</evidence>
<evidence type="ECO:0000256" key="10">
    <source>
        <dbReference type="ARBA" id="ARBA00048605"/>
    </source>
</evidence>
<dbReference type="PRINTS" id="PR00747">
    <property type="entry name" value="GLYHDRLASE47"/>
</dbReference>
<organism evidence="16 17">
    <name type="scientific">Umbelopsis ramanniana AG</name>
    <dbReference type="NCBI Taxonomy" id="1314678"/>
    <lineage>
        <taxon>Eukaryota</taxon>
        <taxon>Fungi</taxon>
        <taxon>Fungi incertae sedis</taxon>
        <taxon>Mucoromycota</taxon>
        <taxon>Mucoromycotina</taxon>
        <taxon>Umbelopsidomycetes</taxon>
        <taxon>Umbelopsidales</taxon>
        <taxon>Umbelopsidaceae</taxon>
        <taxon>Umbelopsis</taxon>
    </lineage>
</organism>
<accession>A0AAD5EF59</accession>
<evidence type="ECO:0000313" key="16">
    <source>
        <dbReference type="EMBL" id="KAI8582207.1"/>
    </source>
</evidence>
<dbReference type="EMBL" id="MU620901">
    <property type="protein sequence ID" value="KAI8582207.1"/>
    <property type="molecule type" value="Genomic_DNA"/>
</dbReference>
<evidence type="ECO:0000313" key="17">
    <source>
        <dbReference type="Proteomes" id="UP001206595"/>
    </source>
</evidence>
<evidence type="ECO:0000256" key="1">
    <source>
        <dbReference type="ARBA" id="ARBA00001913"/>
    </source>
</evidence>
<reference evidence="16" key="1">
    <citation type="submission" date="2021-06" db="EMBL/GenBank/DDBJ databases">
        <authorList>
            <consortium name="DOE Joint Genome Institute"/>
            <person name="Mondo S.J."/>
            <person name="Amses K.R."/>
            <person name="Simmons D.R."/>
            <person name="Longcore J.E."/>
            <person name="Seto K."/>
            <person name="Alves G.H."/>
            <person name="Bonds A.E."/>
            <person name="Quandt C.A."/>
            <person name="Davis W.J."/>
            <person name="Chang Y."/>
            <person name="Letcher P.M."/>
            <person name="Powell M.J."/>
            <person name="Kuo A."/>
            <person name="Labutti K."/>
            <person name="Pangilinan J."/>
            <person name="Andreopoulos W."/>
            <person name="Tritt A."/>
            <person name="Riley R."/>
            <person name="Hundley H."/>
            <person name="Johnson J."/>
            <person name="Lipzen A."/>
            <person name="Barry K."/>
            <person name="Berbee M.L."/>
            <person name="Buchler N.E."/>
            <person name="Grigoriev I.V."/>
            <person name="Spatafora J.W."/>
            <person name="Stajich J.E."/>
            <person name="James T.Y."/>
        </authorList>
    </citation>
    <scope>NUCLEOTIDE SEQUENCE</scope>
    <source>
        <strain evidence="16">AG</strain>
    </source>
</reference>
<dbReference type="GO" id="GO:0004571">
    <property type="term" value="F:mannosyl-oligosaccharide 1,2-alpha-mannosidase activity"/>
    <property type="evidence" value="ECO:0007669"/>
    <property type="project" value="UniProtKB-EC"/>
</dbReference>
<evidence type="ECO:0000256" key="11">
    <source>
        <dbReference type="PIRSR" id="PIRSR601382-1"/>
    </source>
</evidence>